<dbReference type="InterPro" id="IPR015424">
    <property type="entry name" value="PyrdxlP-dep_Trfase"/>
</dbReference>
<dbReference type="Proteomes" id="UP001412067">
    <property type="component" value="Unassembled WGS sequence"/>
</dbReference>
<gene>
    <name evidence="1" type="ORF">KSP40_PGU019095</name>
</gene>
<accession>A0ABR2MS21</accession>
<protein>
    <recommendedName>
        <fullName evidence="3">Molybdenum cofactor sulfurase</fullName>
    </recommendedName>
</protein>
<keyword evidence="2" id="KW-1185">Reference proteome</keyword>
<dbReference type="InterPro" id="IPR015421">
    <property type="entry name" value="PyrdxlP-dep_Trfase_major"/>
</dbReference>
<dbReference type="PANTHER" id="PTHR14237">
    <property type="entry name" value="MOLYBDOPTERIN COFACTOR SULFURASE MOSC"/>
    <property type="match status" value="1"/>
</dbReference>
<dbReference type="SUPFAM" id="SSF53383">
    <property type="entry name" value="PLP-dependent transferases"/>
    <property type="match status" value="1"/>
</dbReference>
<proteinExistence type="predicted"/>
<organism evidence="1 2">
    <name type="scientific">Platanthera guangdongensis</name>
    <dbReference type="NCBI Taxonomy" id="2320717"/>
    <lineage>
        <taxon>Eukaryota</taxon>
        <taxon>Viridiplantae</taxon>
        <taxon>Streptophyta</taxon>
        <taxon>Embryophyta</taxon>
        <taxon>Tracheophyta</taxon>
        <taxon>Spermatophyta</taxon>
        <taxon>Magnoliopsida</taxon>
        <taxon>Liliopsida</taxon>
        <taxon>Asparagales</taxon>
        <taxon>Orchidaceae</taxon>
        <taxon>Orchidoideae</taxon>
        <taxon>Orchideae</taxon>
        <taxon>Orchidinae</taxon>
        <taxon>Platanthera</taxon>
    </lineage>
</organism>
<sequence>MPSPCGRRAAECCASICCISLHGISDIAATSSSSSRSDFVISAISALLPNTQFTNHESLPSFSDSFSTFAEAFPHYLETMPQADEIREAEYPHLSNHICLDYSGVGLFSHSQIRNLSSSASSPRFFTISYKSASLKFDAQNGEQESGFESSIKKKIMTFLKISADDYFMVCTSNRTTAFSLVAETYPFQSNNRLLTVYDYESEAVTPMSECAQKRGAKVMSASFTWPSLGIHLPKLKRMLGSRSKKKKRGLFVFPLMSRMTGTRYPNLLIKMAQERGWHVALDTCTLGPKDMDTMGMALLQPDFIICSFFKVFGLNPSGFAGLFIRKSSQEVLKSSVLDRSIGLVAIVPEEDQEADNLDQEAEIELRGLHHADSLGLPVIQIRLRCIINWLVIALMKLRHPDSRHGDCLVRIYGPNVRFDRGSAIAFNVFDWKGEKVEPSLVQKLADRSNISLNCGFLQNICLSDHKQRQDRHGVLEKKGPGTSVLGRRRKKETGDLGIAVVSASLAFLVNFEDAYRFWAFVAKFLDADFVEKERWRYVALNQRSVEI</sequence>
<evidence type="ECO:0008006" key="3">
    <source>
        <dbReference type="Google" id="ProtNLM"/>
    </source>
</evidence>
<reference evidence="1 2" key="1">
    <citation type="journal article" date="2022" name="Nat. Plants">
        <title>Genomes of leafy and leafless Platanthera orchids illuminate the evolution of mycoheterotrophy.</title>
        <authorList>
            <person name="Li M.H."/>
            <person name="Liu K.W."/>
            <person name="Li Z."/>
            <person name="Lu H.C."/>
            <person name="Ye Q.L."/>
            <person name="Zhang D."/>
            <person name="Wang J.Y."/>
            <person name="Li Y.F."/>
            <person name="Zhong Z.M."/>
            <person name="Liu X."/>
            <person name="Yu X."/>
            <person name="Liu D.K."/>
            <person name="Tu X.D."/>
            <person name="Liu B."/>
            <person name="Hao Y."/>
            <person name="Liao X.Y."/>
            <person name="Jiang Y.T."/>
            <person name="Sun W.H."/>
            <person name="Chen J."/>
            <person name="Chen Y.Q."/>
            <person name="Ai Y."/>
            <person name="Zhai J.W."/>
            <person name="Wu S.S."/>
            <person name="Zhou Z."/>
            <person name="Hsiao Y.Y."/>
            <person name="Wu W.L."/>
            <person name="Chen Y.Y."/>
            <person name="Lin Y.F."/>
            <person name="Hsu J.L."/>
            <person name="Li C.Y."/>
            <person name="Wang Z.W."/>
            <person name="Zhao X."/>
            <person name="Zhong W.Y."/>
            <person name="Ma X.K."/>
            <person name="Ma L."/>
            <person name="Huang J."/>
            <person name="Chen G.Z."/>
            <person name="Huang M.Z."/>
            <person name="Huang L."/>
            <person name="Peng D.H."/>
            <person name="Luo Y.B."/>
            <person name="Zou S.Q."/>
            <person name="Chen S.P."/>
            <person name="Lan S."/>
            <person name="Tsai W.C."/>
            <person name="Van de Peer Y."/>
            <person name="Liu Z.J."/>
        </authorList>
    </citation>
    <scope>NUCLEOTIDE SEQUENCE [LARGE SCALE GENOMIC DNA]</scope>
    <source>
        <strain evidence="1">Lor288</strain>
    </source>
</reference>
<evidence type="ECO:0000313" key="1">
    <source>
        <dbReference type="EMBL" id="KAK8966682.1"/>
    </source>
</evidence>
<name>A0ABR2MS21_9ASPA</name>
<dbReference type="Gene3D" id="3.40.640.10">
    <property type="entry name" value="Type I PLP-dependent aspartate aminotransferase-like (Major domain)"/>
    <property type="match status" value="1"/>
</dbReference>
<evidence type="ECO:0000313" key="2">
    <source>
        <dbReference type="Proteomes" id="UP001412067"/>
    </source>
</evidence>
<comment type="caution">
    <text evidence="1">The sequence shown here is derived from an EMBL/GenBank/DDBJ whole genome shotgun (WGS) entry which is preliminary data.</text>
</comment>
<dbReference type="PANTHER" id="PTHR14237:SF88">
    <property type="entry name" value="PYRIDOXAL PHOSPHATE (PLP)-DEPENDENT TRANSFERASES SUPERFAMILY PROTEIN"/>
    <property type="match status" value="1"/>
</dbReference>
<dbReference type="EMBL" id="JBBWWR010000005">
    <property type="protein sequence ID" value="KAK8966682.1"/>
    <property type="molecule type" value="Genomic_DNA"/>
</dbReference>